<dbReference type="EMBL" id="HBGU01080454">
    <property type="protein sequence ID" value="CAD9547733.1"/>
    <property type="molecule type" value="Transcribed_RNA"/>
</dbReference>
<protein>
    <submittedName>
        <fullName evidence="1">Uncharacterized protein</fullName>
    </submittedName>
</protein>
<evidence type="ECO:0000313" key="1">
    <source>
        <dbReference type="EMBL" id="CAD9547733.1"/>
    </source>
</evidence>
<gene>
    <name evidence="1" type="ORF">CBRE1094_LOCUS43939</name>
</gene>
<dbReference type="AlphaFoldDB" id="A0A7S2JH59"/>
<organism evidence="1">
    <name type="scientific">Haptolina brevifila</name>
    <dbReference type="NCBI Taxonomy" id="156173"/>
    <lineage>
        <taxon>Eukaryota</taxon>
        <taxon>Haptista</taxon>
        <taxon>Haptophyta</taxon>
        <taxon>Prymnesiophyceae</taxon>
        <taxon>Prymnesiales</taxon>
        <taxon>Prymnesiaceae</taxon>
        <taxon>Haptolina</taxon>
    </lineage>
</organism>
<reference evidence="1" key="1">
    <citation type="submission" date="2021-01" db="EMBL/GenBank/DDBJ databases">
        <authorList>
            <person name="Corre E."/>
            <person name="Pelletier E."/>
            <person name="Niang G."/>
            <person name="Scheremetjew M."/>
            <person name="Finn R."/>
            <person name="Kale V."/>
            <person name="Holt S."/>
            <person name="Cochrane G."/>
            <person name="Meng A."/>
            <person name="Brown T."/>
            <person name="Cohen L."/>
        </authorList>
    </citation>
    <scope>NUCLEOTIDE SEQUENCE</scope>
    <source>
        <strain evidence="1">UTEX LB 985</strain>
    </source>
</reference>
<sequence length="188" mass="19592">MAPPTRAARRTWAASRISRAGSASVGGAPGAAREERIAADAAAAAAAAAAAVAAARATITGEEKLRGLSVMDAWTVLLVDAEYERCRNTNGRFRRLIPSSRAARHLCFVEEGRSRNRLPFDSSGEVVEEEEVVDPVKQALQLASTLAASSFAAAEAKADEEEAKTAAVAAAAAGLVCPYPLPPPTHRK</sequence>
<proteinExistence type="predicted"/>
<name>A0A7S2JH59_9EUKA</name>
<accession>A0A7S2JH59</accession>